<proteinExistence type="predicted"/>
<name>A0A1V1P8F0_9BACT</name>
<evidence type="ECO:0000313" key="1">
    <source>
        <dbReference type="EMBL" id="ETR71036.1"/>
    </source>
</evidence>
<dbReference type="Gene3D" id="1.25.40.10">
    <property type="entry name" value="Tetratricopeptide repeat domain"/>
    <property type="match status" value="1"/>
</dbReference>
<dbReference type="Proteomes" id="UP000189670">
    <property type="component" value="Unassembled WGS sequence"/>
</dbReference>
<reference evidence="2" key="1">
    <citation type="submission" date="2012-11" db="EMBL/GenBank/DDBJ databases">
        <authorList>
            <person name="Lucero-Rivera Y.E."/>
            <person name="Tovar-Ramirez D."/>
        </authorList>
    </citation>
    <scope>NUCLEOTIDE SEQUENCE [LARGE SCALE GENOMIC DNA]</scope>
    <source>
        <strain evidence="2">Araruama</strain>
    </source>
</reference>
<comment type="caution">
    <text evidence="1">The sequence shown here is derived from an EMBL/GenBank/DDBJ whole genome shotgun (WGS) entry which is preliminary data.</text>
</comment>
<dbReference type="SUPFAM" id="SSF48452">
    <property type="entry name" value="TPR-like"/>
    <property type="match status" value="1"/>
</dbReference>
<organism evidence="1 2">
    <name type="scientific">Candidatus Magnetoglobus multicellularis str. Araruama</name>
    <dbReference type="NCBI Taxonomy" id="890399"/>
    <lineage>
        <taxon>Bacteria</taxon>
        <taxon>Pseudomonadati</taxon>
        <taxon>Thermodesulfobacteriota</taxon>
        <taxon>Desulfobacteria</taxon>
        <taxon>Desulfobacterales</taxon>
        <taxon>Desulfobacteraceae</taxon>
        <taxon>Candidatus Magnetoglobus</taxon>
    </lineage>
</organism>
<evidence type="ECO:0000313" key="2">
    <source>
        <dbReference type="Proteomes" id="UP000189670"/>
    </source>
</evidence>
<dbReference type="InterPro" id="IPR011990">
    <property type="entry name" value="TPR-like_helical_dom_sf"/>
</dbReference>
<protein>
    <submittedName>
        <fullName evidence="1">Uncharacterized protein</fullName>
    </submittedName>
</protein>
<dbReference type="EMBL" id="ATBP01000330">
    <property type="protein sequence ID" value="ETR71036.1"/>
    <property type="molecule type" value="Genomic_DNA"/>
</dbReference>
<dbReference type="AlphaFoldDB" id="A0A1V1P8F0"/>
<accession>A0A1V1P8F0</accession>
<gene>
    <name evidence="1" type="ORF">OMM_02788</name>
</gene>
<sequence>MNDSLQSLNRFMKTTDFQQLTDIARQIKLFQFKVEDHIIALPVITNDSKMDSIDLKINDYSNISKKDMFNTIDLWRKIFLFYCDTLLQAGNIESIDTAIHFLSIARTYHPNDTKIIFGLGELYKMSAYSFTGEEFIKRHHQAIELYEYMIQHKMAEKDPRPYHYAGWSYYELNQIIKAESYFKSAVAIDNKYAKAHFNLAMLYKEHPNIYGSQSLDLYEKAFQCAQESIQYFMKIEGIRNPRIPYTLAIFSAIENKWENCLSWLEESLKSDPWYCFRARYEKWFAPLINQNHPYNDQFQKILDDYHPKRPKSFINMGQDEYLSNVMYE</sequence>